<dbReference type="HAMAP" id="MF_01077">
    <property type="entry name" value="RimP"/>
    <property type="match status" value="1"/>
</dbReference>
<dbReference type="InterPro" id="IPR003728">
    <property type="entry name" value="Ribosome_maturation_RimP"/>
</dbReference>
<evidence type="ECO:0000256" key="4">
    <source>
        <dbReference type="SAM" id="MobiDB-lite"/>
    </source>
</evidence>
<dbReference type="InterPro" id="IPR028998">
    <property type="entry name" value="RimP_C"/>
</dbReference>
<dbReference type="AlphaFoldDB" id="A0A538SYW9"/>
<organism evidence="6 7">
    <name type="scientific">Eiseniibacteriota bacterium</name>
    <dbReference type="NCBI Taxonomy" id="2212470"/>
    <lineage>
        <taxon>Bacteria</taxon>
        <taxon>Candidatus Eiseniibacteriota</taxon>
    </lineage>
</organism>
<dbReference type="SUPFAM" id="SSF75420">
    <property type="entry name" value="YhbC-like, N-terminal domain"/>
    <property type="match status" value="1"/>
</dbReference>
<dbReference type="GO" id="GO:0005829">
    <property type="term" value="C:cytosol"/>
    <property type="evidence" value="ECO:0007669"/>
    <property type="project" value="TreeGrafter"/>
</dbReference>
<protein>
    <recommendedName>
        <fullName evidence="3">Ribosome maturation factor RimP</fullName>
    </recommendedName>
</protein>
<name>A0A538SYW9_UNCEI</name>
<feature type="domain" description="Ribosome maturation factor RimP N-terminal" evidence="5">
    <location>
        <begin position="54"/>
        <end position="125"/>
    </location>
</feature>
<dbReference type="InterPro" id="IPR035956">
    <property type="entry name" value="RimP_N_sf"/>
</dbReference>
<dbReference type="SUPFAM" id="SSF74942">
    <property type="entry name" value="YhbC-like, C-terminal domain"/>
    <property type="match status" value="1"/>
</dbReference>
<dbReference type="PANTHER" id="PTHR33867">
    <property type="entry name" value="RIBOSOME MATURATION FACTOR RIMP"/>
    <property type="match status" value="1"/>
</dbReference>
<dbReference type="InterPro" id="IPR028989">
    <property type="entry name" value="RimP_N"/>
</dbReference>
<dbReference type="InterPro" id="IPR036847">
    <property type="entry name" value="RimP_C_sf"/>
</dbReference>
<comment type="function">
    <text evidence="3">Required for maturation of 30S ribosomal subunits.</text>
</comment>
<dbReference type="FunFam" id="3.30.300.70:FF:000001">
    <property type="entry name" value="Ribosome maturation factor RimP"/>
    <property type="match status" value="1"/>
</dbReference>
<dbReference type="PANTHER" id="PTHR33867:SF1">
    <property type="entry name" value="RIBOSOME MATURATION FACTOR RIMP"/>
    <property type="match status" value="1"/>
</dbReference>
<dbReference type="Proteomes" id="UP000317716">
    <property type="component" value="Unassembled WGS sequence"/>
</dbReference>
<dbReference type="Gene3D" id="3.30.300.70">
    <property type="entry name" value="RimP-like superfamily, N-terminal"/>
    <property type="match status" value="1"/>
</dbReference>
<gene>
    <name evidence="3" type="primary">rimP</name>
    <name evidence="6" type="ORF">E6K72_04805</name>
</gene>
<dbReference type="Pfam" id="PF02576">
    <property type="entry name" value="RimP_N"/>
    <property type="match status" value="1"/>
</dbReference>
<comment type="caution">
    <text evidence="6">The sequence shown here is derived from an EMBL/GenBank/DDBJ whole genome shotgun (WGS) entry which is preliminary data.</text>
</comment>
<comment type="subcellular location">
    <subcellularLocation>
        <location evidence="3">Cytoplasm</location>
    </subcellularLocation>
</comment>
<sequence length="204" mass="22546">MAPPGRVPRRRDSHLPTPSTSGMVRGWSGAGATTPFLSPTGVELEVREEVRQLAQPLAEEAGVELVDVEFGAYGSRRVVRVLIDKPGGVTVGDCAAFSRRLSDCLEMNQTVPGRYELEVSSPGVDRPLRSLEAMQRFAGQRAWVALKEPREGRRHFEGELLAPEDGRAGMRTEEGTYWFEWADVKSARLVTDPWGVARSRGRTQ</sequence>
<proteinExistence type="inferred from homology"/>
<evidence type="ECO:0000313" key="6">
    <source>
        <dbReference type="EMBL" id="TMQ56590.1"/>
    </source>
</evidence>
<keyword evidence="2 3" id="KW-0690">Ribosome biogenesis</keyword>
<dbReference type="EMBL" id="VBOS01000160">
    <property type="protein sequence ID" value="TMQ56590.1"/>
    <property type="molecule type" value="Genomic_DNA"/>
</dbReference>
<dbReference type="CDD" id="cd01734">
    <property type="entry name" value="YlxS_C"/>
    <property type="match status" value="1"/>
</dbReference>
<evidence type="ECO:0000256" key="3">
    <source>
        <dbReference type="HAMAP-Rule" id="MF_01077"/>
    </source>
</evidence>
<evidence type="ECO:0000313" key="7">
    <source>
        <dbReference type="Proteomes" id="UP000317716"/>
    </source>
</evidence>
<dbReference type="GO" id="GO:0000028">
    <property type="term" value="P:ribosomal small subunit assembly"/>
    <property type="evidence" value="ECO:0007669"/>
    <property type="project" value="TreeGrafter"/>
</dbReference>
<evidence type="ECO:0000259" key="5">
    <source>
        <dbReference type="Pfam" id="PF02576"/>
    </source>
</evidence>
<accession>A0A538SYW9</accession>
<evidence type="ECO:0000256" key="2">
    <source>
        <dbReference type="ARBA" id="ARBA00022517"/>
    </source>
</evidence>
<dbReference type="GO" id="GO:0006412">
    <property type="term" value="P:translation"/>
    <property type="evidence" value="ECO:0007669"/>
    <property type="project" value="TreeGrafter"/>
</dbReference>
<reference evidence="6 7" key="1">
    <citation type="journal article" date="2019" name="Nat. Microbiol.">
        <title>Mediterranean grassland soil C-N compound turnover is dependent on rainfall and depth, and is mediated by genomically divergent microorganisms.</title>
        <authorList>
            <person name="Diamond S."/>
            <person name="Andeer P.F."/>
            <person name="Li Z."/>
            <person name="Crits-Christoph A."/>
            <person name="Burstein D."/>
            <person name="Anantharaman K."/>
            <person name="Lane K.R."/>
            <person name="Thomas B.C."/>
            <person name="Pan C."/>
            <person name="Northen T.R."/>
            <person name="Banfield J.F."/>
        </authorList>
    </citation>
    <scope>NUCLEOTIDE SEQUENCE [LARGE SCALE GENOMIC DNA]</scope>
    <source>
        <strain evidence="6">WS_2</strain>
    </source>
</reference>
<comment type="similarity">
    <text evidence="3">Belongs to the RimP family.</text>
</comment>
<keyword evidence="1 3" id="KW-0963">Cytoplasm</keyword>
<evidence type="ECO:0000256" key="1">
    <source>
        <dbReference type="ARBA" id="ARBA00022490"/>
    </source>
</evidence>
<feature type="region of interest" description="Disordered" evidence="4">
    <location>
        <begin position="1"/>
        <end position="32"/>
    </location>
</feature>